<dbReference type="HOGENOM" id="CLU_2183936_0_0_1"/>
<proteinExistence type="predicted"/>
<dbReference type="AlphaFoldDB" id="M7TDW8"/>
<name>M7TDW8_EUTLA</name>
<evidence type="ECO:0000256" key="1">
    <source>
        <dbReference type="SAM" id="SignalP"/>
    </source>
</evidence>
<evidence type="ECO:0000313" key="3">
    <source>
        <dbReference type="Proteomes" id="UP000012174"/>
    </source>
</evidence>
<gene>
    <name evidence="2" type="ORF">UCREL1_4889</name>
</gene>
<dbReference type="KEGG" id="ela:UCREL1_4889"/>
<dbReference type="Proteomes" id="UP000012174">
    <property type="component" value="Unassembled WGS sequence"/>
</dbReference>
<dbReference type="EMBL" id="KB706306">
    <property type="protein sequence ID" value="EMR68091.1"/>
    <property type="molecule type" value="Genomic_DNA"/>
</dbReference>
<feature type="chain" id="PRO_5004085566" evidence="1">
    <location>
        <begin position="25"/>
        <end position="109"/>
    </location>
</feature>
<protein>
    <submittedName>
        <fullName evidence="2">Uncharacterized protein</fullName>
    </submittedName>
</protein>
<sequence length="109" mass="11733">MRFLPSSILLPLASLASFSSPVSAQGPGWTGIEVYYYTGPNCTGTEGGSAVWGCQLRDVQSAIVKAGEVFAHYNTNCMDDEPARFAVEDGCFSAEGYRAWDALPLEDEN</sequence>
<organism evidence="2 3">
    <name type="scientific">Eutypa lata (strain UCR-EL1)</name>
    <name type="common">Grapevine dieback disease fungus</name>
    <name type="synonym">Eutypa armeniacae</name>
    <dbReference type="NCBI Taxonomy" id="1287681"/>
    <lineage>
        <taxon>Eukaryota</taxon>
        <taxon>Fungi</taxon>
        <taxon>Dikarya</taxon>
        <taxon>Ascomycota</taxon>
        <taxon>Pezizomycotina</taxon>
        <taxon>Sordariomycetes</taxon>
        <taxon>Xylariomycetidae</taxon>
        <taxon>Xylariales</taxon>
        <taxon>Diatrypaceae</taxon>
        <taxon>Eutypa</taxon>
    </lineage>
</organism>
<accession>M7TDW8</accession>
<keyword evidence="3" id="KW-1185">Reference proteome</keyword>
<keyword evidence="1" id="KW-0732">Signal</keyword>
<evidence type="ECO:0000313" key="2">
    <source>
        <dbReference type="EMBL" id="EMR68091.1"/>
    </source>
</evidence>
<feature type="signal peptide" evidence="1">
    <location>
        <begin position="1"/>
        <end position="24"/>
    </location>
</feature>
<reference evidence="3" key="1">
    <citation type="journal article" date="2013" name="Genome Announc.">
        <title>Draft genome sequence of the grapevine dieback fungus Eutypa lata UCR-EL1.</title>
        <authorList>
            <person name="Blanco-Ulate B."/>
            <person name="Rolshausen P.E."/>
            <person name="Cantu D."/>
        </authorList>
    </citation>
    <scope>NUCLEOTIDE SEQUENCE [LARGE SCALE GENOMIC DNA]</scope>
    <source>
        <strain evidence="3">UCR-EL1</strain>
    </source>
</reference>